<dbReference type="EMBL" id="MU004313">
    <property type="protein sequence ID" value="KAF2658663.1"/>
    <property type="molecule type" value="Genomic_DNA"/>
</dbReference>
<name>A0A6A6TIB4_9PLEO</name>
<reference evidence="1" key="1">
    <citation type="journal article" date="2020" name="Stud. Mycol.">
        <title>101 Dothideomycetes genomes: a test case for predicting lifestyles and emergence of pathogens.</title>
        <authorList>
            <person name="Haridas S."/>
            <person name="Albert R."/>
            <person name="Binder M."/>
            <person name="Bloem J."/>
            <person name="Labutti K."/>
            <person name="Salamov A."/>
            <person name="Andreopoulos B."/>
            <person name="Baker S."/>
            <person name="Barry K."/>
            <person name="Bills G."/>
            <person name="Bluhm B."/>
            <person name="Cannon C."/>
            <person name="Castanera R."/>
            <person name="Culley D."/>
            <person name="Daum C."/>
            <person name="Ezra D."/>
            <person name="Gonzalez J."/>
            <person name="Henrissat B."/>
            <person name="Kuo A."/>
            <person name="Liang C."/>
            <person name="Lipzen A."/>
            <person name="Lutzoni F."/>
            <person name="Magnuson J."/>
            <person name="Mondo S."/>
            <person name="Nolan M."/>
            <person name="Ohm R."/>
            <person name="Pangilinan J."/>
            <person name="Park H.-J."/>
            <person name="Ramirez L."/>
            <person name="Alfaro M."/>
            <person name="Sun H."/>
            <person name="Tritt A."/>
            <person name="Yoshinaga Y."/>
            <person name="Zwiers L.-H."/>
            <person name="Turgeon B."/>
            <person name="Goodwin S."/>
            <person name="Spatafora J."/>
            <person name="Crous P."/>
            <person name="Grigoriev I."/>
        </authorList>
    </citation>
    <scope>NUCLEOTIDE SEQUENCE</scope>
    <source>
        <strain evidence="1">CBS 122681</strain>
    </source>
</reference>
<organism evidence="1 2">
    <name type="scientific">Lophiostoma macrostomum CBS 122681</name>
    <dbReference type="NCBI Taxonomy" id="1314788"/>
    <lineage>
        <taxon>Eukaryota</taxon>
        <taxon>Fungi</taxon>
        <taxon>Dikarya</taxon>
        <taxon>Ascomycota</taxon>
        <taxon>Pezizomycotina</taxon>
        <taxon>Dothideomycetes</taxon>
        <taxon>Pleosporomycetidae</taxon>
        <taxon>Pleosporales</taxon>
        <taxon>Lophiostomataceae</taxon>
        <taxon>Lophiostoma</taxon>
    </lineage>
</organism>
<dbReference type="AlphaFoldDB" id="A0A6A6TIB4"/>
<protein>
    <submittedName>
        <fullName evidence="1">Uncharacterized protein</fullName>
    </submittedName>
</protein>
<dbReference type="OrthoDB" id="3932250at2759"/>
<sequence length="88" mass="9725">MAPRFVLPKRLPITASFAAKRTPAFARFNSSSSTSTAERIVEMARQAEKPSALEASVPIMWLVSGAFIYTAFQRAEKGEDHVEKLLIV</sequence>
<proteinExistence type="predicted"/>
<evidence type="ECO:0000313" key="1">
    <source>
        <dbReference type="EMBL" id="KAF2658663.1"/>
    </source>
</evidence>
<dbReference type="Proteomes" id="UP000799324">
    <property type="component" value="Unassembled WGS sequence"/>
</dbReference>
<keyword evidence="2" id="KW-1185">Reference proteome</keyword>
<gene>
    <name evidence="1" type="ORF">K491DRAFT_713373</name>
</gene>
<accession>A0A6A6TIB4</accession>
<evidence type="ECO:0000313" key="2">
    <source>
        <dbReference type="Proteomes" id="UP000799324"/>
    </source>
</evidence>